<keyword evidence="3 5" id="KW-1133">Transmembrane helix</keyword>
<dbReference type="InterPro" id="IPR043203">
    <property type="entry name" value="VGCC_Ca_Na"/>
</dbReference>
<comment type="subcellular location">
    <subcellularLocation>
        <location evidence="1">Membrane</location>
        <topology evidence="1">Multi-pass membrane protein</topology>
    </subcellularLocation>
</comment>
<dbReference type="PANTHER" id="PTHR10037">
    <property type="entry name" value="VOLTAGE-GATED CATION CHANNEL CALCIUM AND SODIUM"/>
    <property type="match status" value="1"/>
</dbReference>
<keyword evidence="9" id="KW-0407">Ion channel</keyword>
<evidence type="ECO:0000313" key="8">
    <source>
        <dbReference type="EMBL" id="CAL1150036.1"/>
    </source>
</evidence>
<dbReference type="EMBL" id="CAMXCT010002224">
    <property type="protein sequence ID" value="CAI3996661.1"/>
    <property type="molecule type" value="Genomic_DNA"/>
</dbReference>
<keyword evidence="9" id="KW-0406">Ion transport</keyword>
<evidence type="ECO:0000256" key="2">
    <source>
        <dbReference type="ARBA" id="ARBA00022692"/>
    </source>
</evidence>
<dbReference type="Gene3D" id="1.20.120.350">
    <property type="entry name" value="Voltage-gated potassium channels. Chain C"/>
    <property type="match status" value="1"/>
</dbReference>
<dbReference type="InterPro" id="IPR005821">
    <property type="entry name" value="Ion_trans_dom"/>
</dbReference>
<dbReference type="SUPFAM" id="SSF81324">
    <property type="entry name" value="Voltage-gated potassium channels"/>
    <property type="match status" value="1"/>
</dbReference>
<dbReference type="AlphaFoldDB" id="A0A9P1CSJ1"/>
<gene>
    <name evidence="7" type="ORF">C1SCF055_LOCUS23120</name>
</gene>
<evidence type="ECO:0000313" key="10">
    <source>
        <dbReference type="Proteomes" id="UP001152797"/>
    </source>
</evidence>
<evidence type="ECO:0000256" key="4">
    <source>
        <dbReference type="ARBA" id="ARBA00023136"/>
    </source>
</evidence>
<evidence type="ECO:0000256" key="5">
    <source>
        <dbReference type="SAM" id="Phobius"/>
    </source>
</evidence>
<feature type="domain" description="Ion transport" evidence="6">
    <location>
        <begin position="87"/>
        <end position="325"/>
    </location>
</feature>
<dbReference type="OrthoDB" id="435177at2759"/>
<keyword evidence="9" id="KW-0813">Transport</keyword>
<evidence type="ECO:0000256" key="1">
    <source>
        <dbReference type="ARBA" id="ARBA00004141"/>
    </source>
</evidence>
<protein>
    <submittedName>
        <fullName evidence="9">Sodium channel protein para (Protein paralytic) (Sodium channel 1) (DmNav1)</fullName>
    </submittedName>
</protein>
<feature type="transmembrane region" description="Helical" evidence="5">
    <location>
        <begin position="121"/>
        <end position="140"/>
    </location>
</feature>
<evidence type="ECO:0000259" key="6">
    <source>
        <dbReference type="Pfam" id="PF00520"/>
    </source>
</evidence>
<dbReference type="EMBL" id="CAMXCT020002224">
    <property type="protein sequence ID" value="CAL1150036.1"/>
    <property type="molecule type" value="Genomic_DNA"/>
</dbReference>
<keyword evidence="4 5" id="KW-0472">Membrane</keyword>
<comment type="caution">
    <text evidence="7">The sequence shown here is derived from an EMBL/GenBank/DDBJ whole genome shotgun (WGS) entry which is preliminary data.</text>
</comment>
<accession>A0A9P1CSJ1</accession>
<dbReference type="EMBL" id="CAMXCT030002224">
    <property type="protein sequence ID" value="CAL4783973.1"/>
    <property type="molecule type" value="Genomic_DNA"/>
</dbReference>
<dbReference type="GO" id="GO:0001518">
    <property type="term" value="C:voltage-gated sodium channel complex"/>
    <property type="evidence" value="ECO:0007669"/>
    <property type="project" value="TreeGrafter"/>
</dbReference>
<feature type="transmembrane region" description="Helical" evidence="5">
    <location>
        <begin position="298"/>
        <end position="320"/>
    </location>
</feature>
<dbReference type="PROSITE" id="PS00018">
    <property type="entry name" value="EF_HAND_1"/>
    <property type="match status" value="1"/>
</dbReference>
<reference evidence="8" key="2">
    <citation type="submission" date="2024-04" db="EMBL/GenBank/DDBJ databases">
        <authorList>
            <person name="Chen Y."/>
            <person name="Shah S."/>
            <person name="Dougan E. K."/>
            <person name="Thang M."/>
            <person name="Chan C."/>
        </authorList>
    </citation>
    <scope>NUCLEOTIDE SEQUENCE [LARGE SCALE GENOMIC DNA]</scope>
</reference>
<feature type="transmembrane region" description="Helical" evidence="5">
    <location>
        <begin position="88"/>
        <end position="106"/>
    </location>
</feature>
<feature type="transmembrane region" description="Helical" evidence="5">
    <location>
        <begin position="233"/>
        <end position="253"/>
    </location>
</feature>
<dbReference type="PANTHER" id="PTHR10037:SF62">
    <property type="entry name" value="SODIUM CHANNEL PROTEIN 60E"/>
    <property type="match status" value="1"/>
</dbReference>
<reference evidence="7" key="1">
    <citation type="submission" date="2022-10" db="EMBL/GenBank/DDBJ databases">
        <authorList>
            <person name="Chen Y."/>
            <person name="Dougan E. K."/>
            <person name="Chan C."/>
            <person name="Rhodes N."/>
            <person name="Thang M."/>
        </authorList>
    </citation>
    <scope>NUCLEOTIDE SEQUENCE</scope>
</reference>
<dbReference type="GO" id="GO:0005248">
    <property type="term" value="F:voltage-gated sodium channel activity"/>
    <property type="evidence" value="ECO:0007669"/>
    <property type="project" value="TreeGrafter"/>
</dbReference>
<keyword evidence="10" id="KW-1185">Reference proteome</keyword>
<dbReference type="Pfam" id="PF00520">
    <property type="entry name" value="Ion_trans"/>
    <property type="match status" value="1"/>
</dbReference>
<organism evidence="7">
    <name type="scientific">Cladocopium goreaui</name>
    <dbReference type="NCBI Taxonomy" id="2562237"/>
    <lineage>
        <taxon>Eukaryota</taxon>
        <taxon>Sar</taxon>
        <taxon>Alveolata</taxon>
        <taxon>Dinophyceae</taxon>
        <taxon>Suessiales</taxon>
        <taxon>Symbiodiniaceae</taxon>
        <taxon>Cladocopium</taxon>
    </lineage>
</organism>
<proteinExistence type="predicted"/>
<evidence type="ECO:0000313" key="9">
    <source>
        <dbReference type="EMBL" id="CAL4783973.1"/>
    </source>
</evidence>
<evidence type="ECO:0000313" key="7">
    <source>
        <dbReference type="EMBL" id="CAI3996661.1"/>
    </source>
</evidence>
<evidence type="ECO:0000256" key="3">
    <source>
        <dbReference type="ARBA" id="ARBA00022989"/>
    </source>
</evidence>
<dbReference type="Gene3D" id="1.10.287.70">
    <property type="match status" value="1"/>
</dbReference>
<dbReference type="InterPro" id="IPR027359">
    <property type="entry name" value="Volt_channel_dom_sf"/>
</dbReference>
<keyword evidence="2 5" id="KW-0812">Transmembrane</keyword>
<sequence>MSASGTVSPVPAVPAFIPSARSSPRSAVAAAQAVAGTPGPGDQRGYVLNADDMRRKLRDCFKKDHTIEQDNLRSHGQSICASVVRSSFFNTVVLVMIVLNSIWIAIDIDFNKHQNLFDAPFVFRFADNVFCGFFTFELIVRLGAMVRWEQILDGWFLFDSMLTIMMIWDTWVQAIIRLLGGQAYGAQVRSFTILRILRILRVLRVARAARIINSLPELRVLVKGMAIAMRSTFTILALLLIVVYIFAVLFTQMLSGNPIGYGWFESVPQSMNFLLLQTLAGADVNVINKLLAAGWTYYFLYLSFVFMGSLTLMNMLIGVLCEVVNVVAQVEEERAFHDQAYRFICEFVRSLDMDGDRMLSRAEFLEVIERDPDLLMGLHNDFGIDVVAFCDNAIALFADCENIEVSDFVDLITQFRGQKQTTVKDLVDMRKFISMQLRHVADELGRKTAAPGGNSPNRLRM</sequence>
<dbReference type="Proteomes" id="UP001152797">
    <property type="component" value="Unassembled WGS sequence"/>
</dbReference>
<name>A0A9P1CSJ1_9DINO</name>
<dbReference type="InterPro" id="IPR018247">
    <property type="entry name" value="EF_Hand_1_Ca_BS"/>
</dbReference>